<comment type="caution">
    <text evidence="6">The sequence shown here is derived from an EMBL/GenBank/DDBJ whole genome shotgun (WGS) entry which is preliminary data.</text>
</comment>
<feature type="compositionally biased region" description="Basic and acidic residues" evidence="4">
    <location>
        <begin position="1"/>
        <end position="18"/>
    </location>
</feature>
<keyword evidence="3" id="KW-0808">Transferase</keyword>
<accession>A0A4Y3WD06</accession>
<dbReference type="GO" id="GO:0006506">
    <property type="term" value="P:GPI anchor biosynthetic process"/>
    <property type="evidence" value="ECO:0007669"/>
    <property type="project" value="TreeGrafter"/>
</dbReference>
<proteinExistence type="inferred from homology"/>
<comment type="similarity">
    <text evidence="1">Belongs to the glycosyltransferase 2 family.</text>
</comment>
<evidence type="ECO:0000256" key="3">
    <source>
        <dbReference type="ARBA" id="ARBA00022679"/>
    </source>
</evidence>
<dbReference type="GO" id="GO:0004582">
    <property type="term" value="F:dolichyl-phosphate beta-D-mannosyltransferase activity"/>
    <property type="evidence" value="ECO:0007669"/>
    <property type="project" value="InterPro"/>
</dbReference>
<dbReference type="AlphaFoldDB" id="A0A4Y3WD06"/>
<evidence type="ECO:0000256" key="2">
    <source>
        <dbReference type="ARBA" id="ARBA00022676"/>
    </source>
</evidence>
<evidence type="ECO:0000313" key="7">
    <source>
        <dbReference type="Proteomes" id="UP000318825"/>
    </source>
</evidence>
<dbReference type="Pfam" id="PF00535">
    <property type="entry name" value="Glycos_transf_2"/>
    <property type="match status" value="1"/>
</dbReference>
<dbReference type="PANTHER" id="PTHR43398:SF1">
    <property type="entry name" value="DOLICHOL-PHOSPHATE MANNOSYLTRANSFERASE SUBUNIT 1"/>
    <property type="match status" value="1"/>
</dbReference>
<dbReference type="EMBL" id="BJNF01000061">
    <property type="protein sequence ID" value="GEC16398.1"/>
    <property type="molecule type" value="Genomic_DNA"/>
</dbReference>
<dbReference type="PANTHER" id="PTHR43398">
    <property type="entry name" value="DOLICHOL-PHOSPHATE MANNOSYLTRANSFERASE SUBUNIT 1"/>
    <property type="match status" value="1"/>
</dbReference>
<dbReference type="GO" id="GO:0035269">
    <property type="term" value="P:protein O-linked glycosylation via mannose"/>
    <property type="evidence" value="ECO:0007669"/>
    <property type="project" value="TreeGrafter"/>
</dbReference>
<dbReference type="Proteomes" id="UP000318825">
    <property type="component" value="Unassembled WGS sequence"/>
</dbReference>
<protein>
    <recommendedName>
        <fullName evidence="5">Glycosyltransferase 2-like domain-containing protein</fullName>
    </recommendedName>
</protein>
<dbReference type="GO" id="GO:0016020">
    <property type="term" value="C:membrane"/>
    <property type="evidence" value="ECO:0007669"/>
    <property type="project" value="GOC"/>
</dbReference>
<organism evidence="6 7">
    <name type="scientific">Nitrobacter winogradskyi</name>
    <name type="common">Nitrobacter agilis</name>
    <dbReference type="NCBI Taxonomy" id="913"/>
    <lineage>
        <taxon>Bacteria</taxon>
        <taxon>Pseudomonadati</taxon>
        <taxon>Pseudomonadota</taxon>
        <taxon>Alphaproteobacteria</taxon>
        <taxon>Hyphomicrobiales</taxon>
        <taxon>Nitrobacteraceae</taxon>
        <taxon>Nitrobacter</taxon>
    </lineage>
</organism>
<dbReference type="Gene3D" id="3.90.550.10">
    <property type="entry name" value="Spore Coat Polysaccharide Biosynthesis Protein SpsA, Chain A"/>
    <property type="match status" value="1"/>
</dbReference>
<sequence>MMTLTEPHDPFGQPDHDPSGQPDVSVILPTFQERENIVPLVRELRQEFNRVGARYEILVVDDRSPDGTANAARAAFADDDGVIVIERLANPGLALSIREGIEKSHGAVILVMDTDFNHQPRDAVLISQVARLVDLGIGSRFIFGGGMTNRLRYFLSYLYNIFMRISLGTRIDDNLSGLFAIQRTALFKLDFDKIFWGYGDYFFRLLLLSQRERMTHVQVPVFYGERTAGDSKTRFMSIFMRYTREVARLIYLRAVNRW</sequence>
<evidence type="ECO:0000256" key="4">
    <source>
        <dbReference type="SAM" id="MobiDB-lite"/>
    </source>
</evidence>
<evidence type="ECO:0000259" key="5">
    <source>
        <dbReference type="Pfam" id="PF00535"/>
    </source>
</evidence>
<evidence type="ECO:0000256" key="1">
    <source>
        <dbReference type="ARBA" id="ARBA00006739"/>
    </source>
</evidence>
<dbReference type="InterPro" id="IPR029044">
    <property type="entry name" value="Nucleotide-diphossugar_trans"/>
</dbReference>
<dbReference type="InterPro" id="IPR039528">
    <property type="entry name" value="DPM1-like"/>
</dbReference>
<feature type="region of interest" description="Disordered" evidence="4">
    <location>
        <begin position="1"/>
        <end position="24"/>
    </location>
</feature>
<gene>
    <name evidence="6" type="ORF">NWI01_22900</name>
</gene>
<dbReference type="GO" id="GO:0006488">
    <property type="term" value="P:dolichol-linked oligosaccharide biosynthetic process"/>
    <property type="evidence" value="ECO:0007669"/>
    <property type="project" value="TreeGrafter"/>
</dbReference>
<feature type="domain" description="Glycosyltransferase 2-like" evidence="5">
    <location>
        <begin position="25"/>
        <end position="186"/>
    </location>
</feature>
<evidence type="ECO:0000313" key="6">
    <source>
        <dbReference type="EMBL" id="GEC16398.1"/>
    </source>
</evidence>
<keyword evidence="2" id="KW-0328">Glycosyltransferase</keyword>
<dbReference type="SUPFAM" id="SSF53448">
    <property type="entry name" value="Nucleotide-diphospho-sugar transferases"/>
    <property type="match status" value="1"/>
</dbReference>
<dbReference type="InterPro" id="IPR001173">
    <property type="entry name" value="Glyco_trans_2-like"/>
</dbReference>
<name>A0A4Y3WD06_NITWI</name>
<reference evidence="6 7" key="1">
    <citation type="submission" date="2019-06" db="EMBL/GenBank/DDBJ databases">
        <title>Whole genome shotgun sequence of Nitrobacter winogradskyi NBRC 14297.</title>
        <authorList>
            <person name="Hosoyama A."/>
            <person name="Uohara A."/>
            <person name="Ohji S."/>
            <person name="Ichikawa N."/>
        </authorList>
    </citation>
    <scope>NUCLEOTIDE SEQUENCE [LARGE SCALE GENOMIC DNA]</scope>
    <source>
        <strain evidence="6 7">NBRC 14297</strain>
    </source>
</reference>